<gene>
    <name evidence="1" type="ORF">E0946_03190</name>
</gene>
<evidence type="ECO:0000313" key="2">
    <source>
        <dbReference type="Proteomes" id="UP000294588"/>
    </source>
</evidence>
<evidence type="ECO:0000313" key="1">
    <source>
        <dbReference type="EMBL" id="TDF73378.1"/>
    </source>
</evidence>
<sequence length="224" mass="25974">MAKRYISQAEAAKKLKVSEKVIQEMINSKTFETKMIGKTLKIDEDSLNEWLENLNESEEKMLALKRVTCHFEEYMRPENIFLDFEAENKYDAIRILSEKAKELKLVRDARWLYEVVVAREELISTAIGHGVALLHPRHLHPSKIKTPSILFGRSKNPVDFDAPDNQPVNLFFMLLLHNDKQHLFSLSYISKLIMNPEILEALSTATTPEEIHRCLTVLPEEKNK</sequence>
<dbReference type="Proteomes" id="UP000294588">
    <property type="component" value="Unassembled WGS sequence"/>
</dbReference>
<protein>
    <submittedName>
        <fullName evidence="1">Helix-turn-helix domain-containing protein</fullName>
    </submittedName>
</protein>
<reference evidence="1" key="1">
    <citation type="submission" date="2019-03" db="EMBL/GenBank/DDBJ databases">
        <title>Candidatus Syntrophosphaera thermopropionivorans: a novel player in syntrophic propionate oxidation during anaerobic digestion.</title>
        <authorList>
            <person name="Dyksma S."/>
        </authorList>
    </citation>
    <scope>NUCLEOTIDE SEQUENCE</scope>
    <source>
        <strain evidence="1">W5</strain>
    </source>
</reference>
<accession>A0AC61QJI7</accession>
<keyword evidence="2" id="KW-1185">Reference proteome</keyword>
<dbReference type="EMBL" id="SMOG01000006">
    <property type="protein sequence ID" value="TDF73378.1"/>
    <property type="molecule type" value="Genomic_DNA"/>
</dbReference>
<organism evidence="1 2">
    <name type="scientific">Candidatus Syntrophosphaera thermopropionivorans</name>
    <dbReference type="NCBI Taxonomy" id="2593015"/>
    <lineage>
        <taxon>Bacteria</taxon>
        <taxon>Pseudomonadati</taxon>
        <taxon>Candidatus Cloacimonadota</taxon>
        <taxon>Candidatus Cloacimonadia</taxon>
        <taxon>Candidatus Cloacimonadales</taxon>
        <taxon>Candidatus Cloacimonadaceae</taxon>
        <taxon>Candidatus Syntrophosphaera</taxon>
    </lineage>
</organism>
<comment type="caution">
    <text evidence="1">The sequence shown here is derived from an EMBL/GenBank/DDBJ whole genome shotgun (WGS) entry which is preliminary data.</text>
</comment>
<name>A0AC61QJI7_9BACT</name>
<proteinExistence type="predicted"/>